<dbReference type="InterPro" id="IPR001279">
    <property type="entry name" value="Metallo-B-lactamas"/>
</dbReference>
<proteinExistence type="inferred from homology"/>
<dbReference type="PANTHER" id="PTHR42978">
    <property type="entry name" value="QUORUM-QUENCHING LACTONASE YTNP-RELATED-RELATED"/>
    <property type="match status" value="1"/>
</dbReference>
<evidence type="ECO:0000256" key="2">
    <source>
        <dbReference type="ARBA" id="ARBA00022723"/>
    </source>
</evidence>
<sequence length="402" mass="44253">MSMLDGSHEAPKQGCSFPGLYIPESAYTSQVRVIDTNTLLHLNPKLFWSPEIKHFTGIQAPIFCFLISSGNRHVIFDLGVRPDWQNYAPRVVALIEATTTVTPGTDVVTILDETQNDTGISSADIEAVIWSHNHFDHIGDVSRFPRKTELVVGPGVRAASWPGYPSNRDALVLDADIEGRSVMEIQFDIPDSRAGPGKGNLYIGRFKAFDYFGNGSFYLLDAPGHATGHLCALARTESAQGKKPSSFVFMGADACHNIGVLRPSVHLPLPSALVLNQALQLDVNPQDLHTACLCPGDILHDYIGSPTAPFFKVARGPLFADYEAAMDTVAKIQELDAMENVLVLMAHDLSLRERIPFIPKTINKWRDNGVKASTRWLFCFEFLEALRKNREMQTSVSSSSGQ</sequence>
<evidence type="ECO:0000256" key="3">
    <source>
        <dbReference type="ARBA" id="ARBA00022801"/>
    </source>
</evidence>
<dbReference type="InterPro" id="IPR036866">
    <property type="entry name" value="RibonucZ/Hydroxyglut_hydro"/>
</dbReference>
<dbReference type="Pfam" id="PF00753">
    <property type="entry name" value="Lactamase_B"/>
    <property type="match status" value="1"/>
</dbReference>
<dbReference type="SMART" id="SM00849">
    <property type="entry name" value="Lactamase_B"/>
    <property type="match status" value="1"/>
</dbReference>
<dbReference type="PANTHER" id="PTHR42978:SF5">
    <property type="entry name" value="METALLO-BETA-LACTAMASE DOMAIN-CONTAINING PROTEIN"/>
    <property type="match status" value="1"/>
</dbReference>
<dbReference type="InterPro" id="IPR051013">
    <property type="entry name" value="MBL_superfamily_lactonases"/>
</dbReference>
<dbReference type="AlphaFoldDB" id="A0A194V3A3"/>
<keyword evidence="4" id="KW-0862">Zinc</keyword>
<evidence type="ECO:0000313" key="6">
    <source>
        <dbReference type="EMBL" id="KUI58326.1"/>
    </source>
</evidence>
<reference evidence="7" key="1">
    <citation type="submission" date="2014-12" db="EMBL/GenBank/DDBJ databases">
        <title>Genome Sequence of Valsa Canker Pathogens Uncovers a Specific Adaption of Colonization on Woody Bark.</title>
        <authorList>
            <person name="Yin Z."/>
            <person name="Liu H."/>
            <person name="Gao X."/>
            <person name="Li Z."/>
            <person name="Song N."/>
            <person name="Ke X."/>
            <person name="Dai Q."/>
            <person name="Wu Y."/>
            <person name="Sun Y."/>
            <person name="Xu J.-R."/>
            <person name="Kang Z.K."/>
            <person name="Wang L."/>
            <person name="Huang L."/>
        </authorList>
    </citation>
    <scope>NUCLEOTIDE SEQUENCE [LARGE SCALE GENOMIC DNA]</scope>
    <source>
        <strain evidence="7">SXYL134</strain>
    </source>
</reference>
<dbReference type="Gene3D" id="3.60.15.10">
    <property type="entry name" value="Ribonuclease Z/Hydroxyacylglutathione hydrolase-like"/>
    <property type="match status" value="1"/>
</dbReference>
<keyword evidence="2" id="KW-0479">Metal-binding</keyword>
<dbReference type="GO" id="GO:0046872">
    <property type="term" value="F:metal ion binding"/>
    <property type="evidence" value="ECO:0007669"/>
    <property type="project" value="UniProtKB-KW"/>
</dbReference>
<keyword evidence="7" id="KW-1185">Reference proteome</keyword>
<keyword evidence="3" id="KW-0378">Hydrolase</keyword>
<organism evidence="6 7">
    <name type="scientific">Cytospora mali</name>
    <name type="common">Apple Valsa canker fungus</name>
    <name type="synonym">Valsa mali</name>
    <dbReference type="NCBI Taxonomy" id="578113"/>
    <lineage>
        <taxon>Eukaryota</taxon>
        <taxon>Fungi</taxon>
        <taxon>Dikarya</taxon>
        <taxon>Ascomycota</taxon>
        <taxon>Pezizomycotina</taxon>
        <taxon>Sordariomycetes</taxon>
        <taxon>Sordariomycetidae</taxon>
        <taxon>Diaporthales</taxon>
        <taxon>Cytosporaceae</taxon>
        <taxon>Cytospora</taxon>
    </lineage>
</organism>
<name>A0A194V3A3_CYTMA</name>
<feature type="domain" description="Metallo-beta-lactamase" evidence="5">
    <location>
        <begin position="61"/>
        <end position="297"/>
    </location>
</feature>
<evidence type="ECO:0000259" key="5">
    <source>
        <dbReference type="SMART" id="SM00849"/>
    </source>
</evidence>
<dbReference type="EMBL" id="KN714711">
    <property type="protein sequence ID" value="KUI58326.1"/>
    <property type="molecule type" value="Genomic_DNA"/>
</dbReference>
<dbReference type="OrthoDB" id="10250730at2759"/>
<gene>
    <name evidence="6" type="ORF">VP1G_05610</name>
</gene>
<evidence type="ECO:0000256" key="1">
    <source>
        <dbReference type="ARBA" id="ARBA00007749"/>
    </source>
</evidence>
<dbReference type="Proteomes" id="UP000078576">
    <property type="component" value="Unassembled WGS sequence"/>
</dbReference>
<evidence type="ECO:0000256" key="4">
    <source>
        <dbReference type="ARBA" id="ARBA00022833"/>
    </source>
</evidence>
<comment type="similarity">
    <text evidence="1">Belongs to the metallo-beta-lactamase superfamily.</text>
</comment>
<dbReference type="GO" id="GO:0016787">
    <property type="term" value="F:hydrolase activity"/>
    <property type="evidence" value="ECO:0007669"/>
    <property type="project" value="UniProtKB-KW"/>
</dbReference>
<evidence type="ECO:0000313" key="7">
    <source>
        <dbReference type="Proteomes" id="UP000078576"/>
    </source>
</evidence>
<dbReference type="SUPFAM" id="SSF56281">
    <property type="entry name" value="Metallo-hydrolase/oxidoreductase"/>
    <property type="match status" value="1"/>
</dbReference>
<dbReference type="STRING" id="694573.A0A194V3A3"/>
<dbReference type="CDD" id="cd07730">
    <property type="entry name" value="metallo-hydrolase-like_MBL-fold"/>
    <property type="match status" value="1"/>
</dbReference>
<accession>A0A194V3A3</accession>
<protein>
    <submittedName>
        <fullName evidence="6">N-acyl homoserine lactonase AttM</fullName>
    </submittedName>
</protein>